<evidence type="ECO:0000256" key="1">
    <source>
        <dbReference type="ARBA" id="ARBA00006974"/>
    </source>
</evidence>
<comment type="similarity">
    <text evidence="1">Belongs to the ARG7 family.</text>
</comment>
<proteinExistence type="inferred from homology"/>
<protein>
    <recommendedName>
        <fullName evidence="3">Auxin-responsive protein SAUR32</fullName>
    </recommendedName>
</protein>
<reference evidence="2" key="1">
    <citation type="submission" date="2020-07" db="EMBL/GenBank/DDBJ databases">
        <authorList>
            <person name="Lin J."/>
        </authorList>
    </citation>
    <scope>NUCLEOTIDE SEQUENCE</scope>
</reference>
<evidence type="ECO:0008006" key="3">
    <source>
        <dbReference type="Google" id="ProtNLM"/>
    </source>
</evidence>
<gene>
    <name evidence="2" type="ORF">CB5_LOCUS19525</name>
</gene>
<dbReference type="EMBL" id="LR862153">
    <property type="protein sequence ID" value="CAD1836314.1"/>
    <property type="molecule type" value="Genomic_DNA"/>
</dbReference>
<dbReference type="Pfam" id="PF02519">
    <property type="entry name" value="Auxin_inducible"/>
    <property type="match status" value="1"/>
</dbReference>
<accession>A0A6V7PZG9</accession>
<name>A0A6V7PZG9_ANACO</name>
<organism evidence="2">
    <name type="scientific">Ananas comosus var. bracteatus</name>
    <name type="common">red pineapple</name>
    <dbReference type="NCBI Taxonomy" id="296719"/>
    <lineage>
        <taxon>Eukaryota</taxon>
        <taxon>Viridiplantae</taxon>
        <taxon>Streptophyta</taxon>
        <taxon>Embryophyta</taxon>
        <taxon>Tracheophyta</taxon>
        <taxon>Spermatophyta</taxon>
        <taxon>Magnoliopsida</taxon>
        <taxon>Liliopsida</taxon>
        <taxon>Poales</taxon>
        <taxon>Bromeliaceae</taxon>
        <taxon>Bromelioideae</taxon>
        <taxon>Ananas</taxon>
    </lineage>
</organism>
<dbReference type="InterPro" id="IPR003676">
    <property type="entry name" value="SAUR_fam"/>
</dbReference>
<dbReference type="GO" id="GO:0009733">
    <property type="term" value="P:response to auxin"/>
    <property type="evidence" value="ECO:0007669"/>
    <property type="project" value="InterPro"/>
</dbReference>
<dbReference type="AlphaFoldDB" id="A0A6V7PZG9"/>
<dbReference type="PANTHER" id="PTHR31374">
    <property type="entry name" value="AUXIN-INDUCED PROTEIN-LIKE-RELATED"/>
    <property type="match status" value="1"/>
</dbReference>
<evidence type="ECO:0000313" key="2">
    <source>
        <dbReference type="EMBL" id="CAD1836314.1"/>
    </source>
</evidence>
<dbReference type="PANTHER" id="PTHR31374:SF29">
    <property type="entry name" value="SAUR-LIKE AUXIN-RESPONSIVE PROTEIN FAMILY"/>
    <property type="match status" value="1"/>
</dbReference>
<sequence>MWDFRIHKPWRMPTPRGCVAVRVGAAGESRQRFVVPVGHLSHPLFAAMLAEAKREFGFDQKGAIVIPCRIDHFRRVEEKYSNSICSWISTSKSKFPASEHYLLQ</sequence>